<evidence type="ECO:0000313" key="2">
    <source>
        <dbReference type="Proteomes" id="UP000592294"/>
    </source>
</evidence>
<dbReference type="Proteomes" id="UP000592294">
    <property type="component" value="Unassembled WGS sequence"/>
</dbReference>
<organism evidence="1 2">
    <name type="scientific">Allochromatium humboldtianum</name>
    <dbReference type="NCBI Taxonomy" id="504901"/>
    <lineage>
        <taxon>Bacteria</taxon>
        <taxon>Pseudomonadati</taxon>
        <taxon>Pseudomonadota</taxon>
        <taxon>Gammaproteobacteria</taxon>
        <taxon>Chromatiales</taxon>
        <taxon>Chromatiaceae</taxon>
        <taxon>Allochromatium</taxon>
    </lineage>
</organism>
<dbReference type="SUPFAM" id="SSF52467">
    <property type="entry name" value="DHS-like NAD/FAD-binding domain"/>
    <property type="match status" value="1"/>
</dbReference>
<keyword evidence="2" id="KW-1185">Reference proteome</keyword>
<proteinExistence type="predicted"/>
<dbReference type="EMBL" id="JABZEO010000033">
    <property type="protein sequence ID" value="NVZ11679.1"/>
    <property type="molecule type" value="Genomic_DNA"/>
</dbReference>
<accession>A0A850RAA1</accession>
<dbReference type="Gene3D" id="3.40.50.1220">
    <property type="entry name" value="TPP-binding domain"/>
    <property type="match status" value="1"/>
</dbReference>
<evidence type="ECO:0000313" key="1">
    <source>
        <dbReference type="EMBL" id="NVZ11679.1"/>
    </source>
</evidence>
<dbReference type="RefSeq" id="WP_176978369.1">
    <property type="nucleotide sequence ID" value="NZ_JABZEO010000033.1"/>
</dbReference>
<dbReference type="AlphaFoldDB" id="A0A850RAA1"/>
<dbReference type="Pfam" id="PF13289">
    <property type="entry name" value="SIR2_2"/>
    <property type="match status" value="1"/>
</dbReference>
<dbReference type="InterPro" id="IPR029035">
    <property type="entry name" value="DHS-like_NAD/FAD-binding_dom"/>
</dbReference>
<comment type="caution">
    <text evidence="1">The sequence shown here is derived from an EMBL/GenBank/DDBJ whole genome shotgun (WGS) entry which is preliminary data.</text>
</comment>
<reference evidence="1 2" key="1">
    <citation type="submission" date="2020-06" db="EMBL/GenBank/DDBJ databases">
        <title>Whole-genome sequence of Allochromatium humboldtianum DSM 21881, type strain.</title>
        <authorList>
            <person name="Kyndt J.A."/>
            <person name="Meyer T.E."/>
        </authorList>
    </citation>
    <scope>NUCLEOTIDE SEQUENCE [LARGE SCALE GENOMIC DNA]</scope>
    <source>
        <strain evidence="1 2">DSM 21881</strain>
    </source>
</reference>
<protein>
    <submittedName>
        <fullName evidence="1">SIR2 family protein</fullName>
    </submittedName>
</protein>
<gene>
    <name evidence="1" type="ORF">HW932_20750</name>
</gene>
<sequence length="587" mass="66405">MIEPLHSLAFSIQANPGVYAVLLGSGVSRSARIPTGWEITLDFVRKLAEVCDEPCQPDPATWYREKYGKEPDYSDLLDALAKTPAERQQLLRGYIEPTEEERAEGIKAPTAAHQAIAGLAATGHIRVIITTNFDRLMETALADVGIVPTVLSSEDHVHGAMPLIHTQCCVFKVHGDYLDTRIRNTPSELESYPSEFDSLLDRIFDEFGLIVCGWSAEWDTALRQVIERSVSRRFSHFWALVGEPGNAAKRLIEHRQAQTIRIGGADSFFSELTRLVEALNQFSRPHPLSTEAAVASLKGYLAETKHRIRLADLINNEVERVIEATSGPAFATQNCPALDTNTFTARVRAYEAACETLLAMAAVGGYWVEDWHYAIWQNALVRLATYRIDSGYVVWVELQRYPATLLFYALGLGAIEAGERGFLFLNQLFRTLIHREHREDKTAVELLPALCLFQNGTGAAKLLEGMSNRYFPLNDWMHNLLRHRYRHAIPSIARFSYAFDRLEVLMALGYNYNDNNSKDWYWVPLGCYAYNHDNRTRIFNEIRESISSQGNESIYIKSGIFGSSAEDCAKIMEDFKSWVNERSGKFW</sequence>
<name>A0A850RAA1_9GAMM</name>